<dbReference type="OrthoDB" id="1939377at2759"/>
<reference evidence="1" key="1">
    <citation type="journal article" date="2023" name="Plant J.">
        <title>The genome of the king protea, Protea cynaroides.</title>
        <authorList>
            <person name="Chang J."/>
            <person name="Duong T.A."/>
            <person name="Schoeman C."/>
            <person name="Ma X."/>
            <person name="Roodt D."/>
            <person name="Barker N."/>
            <person name="Li Z."/>
            <person name="Van de Peer Y."/>
            <person name="Mizrachi E."/>
        </authorList>
    </citation>
    <scope>NUCLEOTIDE SEQUENCE</scope>
    <source>
        <tissue evidence="1">Young leaves</tissue>
    </source>
</reference>
<evidence type="ECO:0000313" key="1">
    <source>
        <dbReference type="EMBL" id="KAJ4974736.1"/>
    </source>
</evidence>
<proteinExistence type="predicted"/>
<dbReference type="PANTHER" id="PTHR31170:SF25">
    <property type="entry name" value="BNAA09G04570D PROTEIN"/>
    <property type="match status" value="1"/>
</dbReference>
<dbReference type="InterPro" id="IPR004158">
    <property type="entry name" value="DUF247_pln"/>
</dbReference>
<comment type="caution">
    <text evidence="1">The sequence shown here is derived from an EMBL/GenBank/DDBJ whole genome shotgun (WGS) entry which is preliminary data.</text>
</comment>
<dbReference type="PANTHER" id="PTHR31170">
    <property type="entry name" value="BNAC04G53230D PROTEIN"/>
    <property type="match status" value="1"/>
</dbReference>
<dbReference type="Proteomes" id="UP001141806">
    <property type="component" value="Unassembled WGS sequence"/>
</dbReference>
<gene>
    <name evidence="1" type="ORF">NE237_007910</name>
</gene>
<accession>A0A9Q0KR47</accession>
<keyword evidence="2" id="KW-1185">Reference proteome</keyword>
<name>A0A9Q0KR47_9MAGN</name>
<dbReference type="Pfam" id="PF03140">
    <property type="entry name" value="DUF247"/>
    <property type="match status" value="1"/>
</dbReference>
<dbReference type="EMBL" id="JAMYWD010000004">
    <property type="protein sequence ID" value="KAJ4974736.1"/>
    <property type="molecule type" value="Genomic_DNA"/>
</dbReference>
<sequence length="223" mass="25093">MMLIDGFFIVEYFLKFSKAVLVDENDPIFNSKLIAERVVRDLVLLENQIPFSVLQTLFDLSNNNKSGSLTLIHMALMSFIDLIPNEPSTRAVLSTAQESLPFVMELRRSGVKFKKGSISKTFESLIHISKASAGHRIGFDLKMNTLAFYHAVSMEFRLSSIFSSQVSVTIKDFFKYLRIGRREVFGFLKSLCQMSSTNGLGVVAFCLEVKDLHLSVFGASLVR</sequence>
<dbReference type="AlphaFoldDB" id="A0A9Q0KR47"/>
<protein>
    <submittedName>
        <fullName evidence="1">Uncharacterized protein</fullName>
    </submittedName>
</protein>
<evidence type="ECO:0000313" key="2">
    <source>
        <dbReference type="Proteomes" id="UP001141806"/>
    </source>
</evidence>
<organism evidence="1 2">
    <name type="scientific">Protea cynaroides</name>
    <dbReference type="NCBI Taxonomy" id="273540"/>
    <lineage>
        <taxon>Eukaryota</taxon>
        <taxon>Viridiplantae</taxon>
        <taxon>Streptophyta</taxon>
        <taxon>Embryophyta</taxon>
        <taxon>Tracheophyta</taxon>
        <taxon>Spermatophyta</taxon>
        <taxon>Magnoliopsida</taxon>
        <taxon>Proteales</taxon>
        <taxon>Proteaceae</taxon>
        <taxon>Protea</taxon>
    </lineage>
</organism>